<sequence>MSKNSTTNTAIRIPTEIYEKIEFQALAEDKTVSGIINNILRKYVSWDQFISDIGFVFLQKPFVRNIFEHLSDDDIVKAAKTSCYTGMRDAISFIHGKNDIESIVDVLKLWFSASNFTNKIILADDNIEFRIQHNLGHKGSLYIGTLISSLFGDLNMKSNKALLKEHSLIIGFKSNLKK</sequence>
<proteinExistence type="predicted"/>
<dbReference type="GeneID" id="60422743"/>
<name>A0A654M339_9ARCH</name>
<dbReference type="OrthoDB" id="6105at2157"/>
<reference evidence="2" key="1">
    <citation type="submission" date="2015-10" db="EMBL/GenBank/DDBJ databases">
        <title>Niche specialization of a soil ammonia-oxidizing archaeon, Candidatus Nitrosocosmicus oleophilus.</title>
        <authorList>
            <person name="Jung M.-Y."/>
            <person name="Rhee S.-K."/>
        </authorList>
    </citation>
    <scope>NUCLEOTIDE SEQUENCE [LARGE SCALE GENOMIC DNA]</scope>
    <source>
        <strain evidence="2">MY3</strain>
    </source>
</reference>
<keyword evidence="2" id="KW-1185">Reference proteome</keyword>
<evidence type="ECO:0000313" key="2">
    <source>
        <dbReference type="Proteomes" id="UP000058925"/>
    </source>
</evidence>
<dbReference type="KEGG" id="taa:NMY3_02847"/>
<dbReference type="EMBL" id="CP012850">
    <property type="protein sequence ID" value="ALI37036.1"/>
    <property type="molecule type" value="Genomic_DNA"/>
</dbReference>
<dbReference type="Proteomes" id="UP000058925">
    <property type="component" value="Chromosome"/>
</dbReference>
<dbReference type="RefSeq" id="WP_196816194.1">
    <property type="nucleotide sequence ID" value="NZ_CP012850.1"/>
</dbReference>
<gene>
    <name evidence="1" type="ORF">NMY3_02847</name>
</gene>
<accession>A0A654M339</accession>
<dbReference type="AlphaFoldDB" id="A0A654M339"/>
<organism evidence="1 2">
    <name type="scientific">Candidatus Nitrosocosmicus oleophilus</name>
    <dbReference type="NCBI Taxonomy" id="1353260"/>
    <lineage>
        <taxon>Archaea</taxon>
        <taxon>Nitrososphaerota</taxon>
        <taxon>Nitrososphaeria</taxon>
        <taxon>Nitrososphaerales</taxon>
        <taxon>Nitrososphaeraceae</taxon>
        <taxon>Candidatus Nitrosocosmicus</taxon>
    </lineage>
</organism>
<evidence type="ECO:0000313" key="1">
    <source>
        <dbReference type="EMBL" id="ALI37036.1"/>
    </source>
</evidence>
<protein>
    <submittedName>
        <fullName evidence="1">Uncharacterized protein</fullName>
    </submittedName>
</protein>